<feature type="transmembrane region" description="Helical" evidence="1">
    <location>
        <begin position="85"/>
        <end position="104"/>
    </location>
</feature>
<dbReference type="EMBL" id="CP093442">
    <property type="protein sequence ID" value="UOF01799.1"/>
    <property type="molecule type" value="Genomic_DNA"/>
</dbReference>
<feature type="transmembrane region" description="Helical" evidence="1">
    <location>
        <begin position="236"/>
        <end position="253"/>
    </location>
</feature>
<gene>
    <name evidence="3" type="ORF">MNR06_02380</name>
</gene>
<feature type="transmembrane region" description="Helical" evidence="1">
    <location>
        <begin position="110"/>
        <end position="132"/>
    </location>
</feature>
<evidence type="ECO:0000256" key="1">
    <source>
        <dbReference type="SAM" id="Phobius"/>
    </source>
</evidence>
<protein>
    <submittedName>
        <fullName evidence="3">DMT family transporter</fullName>
    </submittedName>
</protein>
<feature type="transmembrane region" description="Helical" evidence="1">
    <location>
        <begin position="260"/>
        <end position="279"/>
    </location>
</feature>
<name>A0ABY4CBI5_9BACT</name>
<keyword evidence="1" id="KW-0812">Transmembrane</keyword>
<evidence type="ECO:0000313" key="4">
    <source>
        <dbReference type="Proteomes" id="UP000830116"/>
    </source>
</evidence>
<feature type="domain" description="EamA" evidence="2">
    <location>
        <begin position="175"/>
        <end position="302"/>
    </location>
</feature>
<feature type="transmembrane region" description="Helical" evidence="1">
    <location>
        <begin position="54"/>
        <end position="73"/>
    </location>
</feature>
<accession>A0ABY4CBI5</accession>
<proteinExistence type="predicted"/>
<keyword evidence="1" id="KW-1133">Transmembrane helix</keyword>
<reference evidence="3" key="1">
    <citation type="submission" date="2022-03" db="EMBL/GenBank/DDBJ databases">
        <title>Genome Identification and Characterization of new species Bdellovibrio reynosense LBG001 sp. nov. from a Mexico soil sample.</title>
        <authorList>
            <person name="Camilli A."/>
            <person name="Ajao Y."/>
            <person name="Guo X."/>
        </authorList>
    </citation>
    <scope>NUCLEOTIDE SEQUENCE</scope>
    <source>
        <strain evidence="3">LBG001</strain>
    </source>
</reference>
<feature type="transmembrane region" description="Helical" evidence="1">
    <location>
        <begin position="199"/>
        <end position="216"/>
    </location>
</feature>
<dbReference type="Proteomes" id="UP000830116">
    <property type="component" value="Chromosome"/>
</dbReference>
<sequence length="303" mass="32702">MKAPFEGTFFWLFKPKKTTTYDMSLGPLLLLFSALLHAAWNALAKSTKDKESFLFLTILLSGLITLVLVLTGTGFQLPNATATKIAIFSGVLEGLYFLTLSKALNASTLGASYAIMRGGAMVVVWIISSIFLGEAFHGQHLAGAFLILSGILVMNGGNSGLLLNLGWQENKWSYLSAIFIAGYHLCYHQALVHKAETKSLFCVAMLVSLPFLAWGLRKNPVTRIKFTLQNHGKRVAATGAAATASFLIFLYGLEVTAPGLAISLRNSSIFFAVLFSLLLKEAITRYQIIGATTVGLGALLLSL</sequence>
<keyword evidence="1" id="KW-0472">Membrane</keyword>
<evidence type="ECO:0000313" key="3">
    <source>
        <dbReference type="EMBL" id="UOF01799.1"/>
    </source>
</evidence>
<dbReference type="Gene3D" id="1.10.3730.20">
    <property type="match status" value="1"/>
</dbReference>
<keyword evidence="4" id="KW-1185">Reference proteome</keyword>
<evidence type="ECO:0000259" key="2">
    <source>
        <dbReference type="Pfam" id="PF00892"/>
    </source>
</evidence>
<organism evidence="3 4">
    <name type="scientific">Bdellovibrio reynosensis</name>
    <dbReference type="NCBI Taxonomy" id="2835041"/>
    <lineage>
        <taxon>Bacteria</taxon>
        <taxon>Pseudomonadati</taxon>
        <taxon>Bdellovibrionota</taxon>
        <taxon>Bdellovibrionia</taxon>
        <taxon>Bdellovibrionales</taxon>
        <taxon>Pseudobdellovibrionaceae</taxon>
        <taxon>Bdellovibrio</taxon>
    </lineage>
</organism>
<feature type="transmembrane region" description="Helical" evidence="1">
    <location>
        <begin position="172"/>
        <end position="192"/>
    </location>
</feature>
<dbReference type="RefSeq" id="WP_243538403.1">
    <property type="nucleotide sequence ID" value="NZ_CP093442.1"/>
</dbReference>
<dbReference type="SUPFAM" id="SSF103481">
    <property type="entry name" value="Multidrug resistance efflux transporter EmrE"/>
    <property type="match status" value="2"/>
</dbReference>
<feature type="domain" description="EamA" evidence="2">
    <location>
        <begin position="25"/>
        <end position="155"/>
    </location>
</feature>
<dbReference type="InterPro" id="IPR000620">
    <property type="entry name" value="EamA_dom"/>
</dbReference>
<feature type="transmembrane region" description="Helical" evidence="1">
    <location>
        <begin position="144"/>
        <end position="166"/>
    </location>
</feature>
<dbReference type="InterPro" id="IPR037185">
    <property type="entry name" value="EmrE-like"/>
</dbReference>
<dbReference type="Pfam" id="PF00892">
    <property type="entry name" value="EamA"/>
    <property type="match status" value="2"/>
</dbReference>